<dbReference type="SUPFAM" id="SSF47413">
    <property type="entry name" value="lambda repressor-like DNA-binding domains"/>
    <property type="match status" value="1"/>
</dbReference>
<evidence type="ECO:0008006" key="3">
    <source>
        <dbReference type="Google" id="ProtNLM"/>
    </source>
</evidence>
<gene>
    <name evidence="1" type="ORF">BKK80_34720</name>
</gene>
<protein>
    <recommendedName>
        <fullName evidence="3">XRE family transcriptional regulator</fullName>
    </recommendedName>
</protein>
<keyword evidence="1" id="KW-0614">Plasmid</keyword>
<dbReference type="Proteomes" id="UP000177515">
    <property type="component" value="Plasmid unnamed1"/>
</dbReference>
<geneLocation type="plasmid" evidence="1 2">
    <name>unnamed1</name>
</geneLocation>
<dbReference type="RefSeq" id="WP_071073673.1">
    <property type="nucleotide sequence ID" value="NZ_CP017756.1"/>
</dbReference>
<evidence type="ECO:0000313" key="2">
    <source>
        <dbReference type="Proteomes" id="UP000177515"/>
    </source>
</evidence>
<dbReference type="Pfam" id="PF13560">
    <property type="entry name" value="HTH_31"/>
    <property type="match status" value="1"/>
</dbReference>
<sequence length="77" mass="8614">MTGEEFKEIRHELGWSFSQASQALGVSAETLKRASAGRQLISPSLERLLLASLLIHRKGLMTEYDALQQRYRQPAAA</sequence>
<proteinExistence type="predicted"/>
<accession>A0ABM6FGN8</accession>
<dbReference type="InterPro" id="IPR010982">
    <property type="entry name" value="Lambda_DNA-bd_dom_sf"/>
</dbReference>
<organism evidence="1 2">
    <name type="scientific">Cupriavidus malaysiensis</name>
    <dbReference type="NCBI Taxonomy" id="367825"/>
    <lineage>
        <taxon>Bacteria</taxon>
        <taxon>Pseudomonadati</taxon>
        <taxon>Pseudomonadota</taxon>
        <taxon>Betaproteobacteria</taxon>
        <taxon>Burkholderiales</taxon>
        <taxon>Burkholderiaceae</taxon>
        <taxon>Cupriavidus</taxon>
    </lineage>
</organism>
<dbReference type="Gene3D" id="1.10.260.40">
    <property type="entry name" value="lambda repressor-like DNA-binding domains"/>
    <property type="match status" value="1"/>
</dbReference>
<evidence type="ECO:0000313" key="1">
    <source>
        <dbReference type="EMBL" id="AOZ11115.1"/>
    </source>
</evidence>
<dbReference type="EMBL" id="CP017756">
    <property type="protein sequence ID" value="AOZ11115.1"/>
    <property type="molecule type" value="Genomic_DNA"/>
</dbReference>
<reference evidence="1 2" key="1">
    <citation type="submission" date="2016-10" db="EMBL/GenBank/DDBJ databases">
        <title>Complete genome sequences of three Cupriavidus strains isolated from various Malaysian environments.</title>
        <authorList>
            <person name="Abdullah A.A.-A."/>
            <person name="Shafie N.A.H."/>
            <person name="Lau N.S."/>
        </authorList>
    </citation>
    <scope>NUCLEOTIDE SEQUENCE [LARGE SCALE GENOMIC DNA]</scope>
    <source>
        <strain evidence="1 2">USMAA1020</strain>
        <plasmid evidence="1 2">unnamed1</plasmid>
    </source>
</reference>
<keyword evidence="2" id="KW-1185">Reference proteome</keyword>
<name>A0ABM6FGN8_9BURK</name>